<keyword evidence="1" id="KW-0808">Transferase</keyword>
<dbReference type="InterPro" id="IPR035107">
    <property type="entry name" value="tRNA_thiolation_TtcA_Ctu1"/>
</dbReference>
<feature type="binding site" evidence="2">
    <location>
        <position position="307"/>
    </location>
    <ligand>
        <name>Zn(2+)</name>
        <dbReference type="ChEBI" id="CHEBI:29105"/>
        <label>2</label>
    </ligand>
</feature>
<feature type="binding site" evidence="2">
    <location>
        <position position="15"/>
    </location>
    <ligand>
        <name>Zn(2+)</name>
        <dbReference type="ChEBI" id="CHEBI:29105"/>
        <label>1</label>
    </ligand>
</feature>
<dbReference type="GO" id="GO:0046872">
    <property type="term" value="F:metal ion binding"/>
    <property type="evidence" value="ECO:0007669"/>
    <property type="project" value="UniProtKB-KW"/>
</dbReference>
<feature type="binding site" evidence="2">
    <location>
        <position position="18"/>
    </location>
    <ligand>
        <name>Zn(2+)</name>
        <dbReference type="ChEBI" id="CHEBI:29105"/>
        <label>1</label>
    </ligand>
</feature>
<dbReference type="CDD" id="cd01713">
    <property type="entry name" value="CTU1-like"/>
    <property type="match status" value="1"/>
</dbReference>
<feature type="binding site" evidence="2">
    <location>
        <position position="295"/>
    </location>
    <ligand>
        <name>Zn(2+)</name>
        <dbReference type="ChEBI" id="CHEBI:29105"/>
        <label>2</label>
    </ligand>
</feature>
<organism evidence="4 5">
    <name type="scientific">Candidatus Korarchaeum cryptofilum</name>
    <dbReference type="NCBI Taxonomy" id="498846"/>
    <lineage>
        <taxon>Archaea</taxon>
        <taxon>Thermoproteota</taxon>
        <taxon>Candidatus Korarchaeia</taxon>
        <taxon>Candidatus Korarchaeales</taxon>
        <taxon>Candidatus Korarchaeaceae</taxon>
        <taxon>Candidatus Korarchaeum</taxon>
    </lineage>
</organism>
<dbReference type="PANTHER" id="PTHR11807:SF12">
    <property type="entry name" value="CYTOPLASMIC TRNA 2-THIOLATION PROTEIN 1"/>
    <property type="match status" value="1"/>
</dbReference>
<reference evidence="4 5" key="1">
    <citation type="submission" date="2018-10" db="EMBL/GenBank/DDBJ databases">
        <title>Co-occurring genomic capacity for anaerobic methane metabolism and dissimilatory sulfite reduction discovered in the Korarchaeota.</title>
        <authorList>
            <person name="Mckay L.J."/>
            <person name="Dlakic M."/>
            <person name="Fields M.W."/>
            <person name="Delmont T.O."/>
            <person name="Eren A.M."/>
            <person name="Jay Z.J."/>
            <person name="Klingelsmith K.B."/>
            <person name="Rusch D.B."/>
            <person name="Inskeep W.P."/>
        </authorList>
    </citation>
    <scope>NUCLEOTIDE SEQUENCE [LARGE SCALE GENOMIC DNA]</scope>
    <source>
        <strain evidence="4 5">WS</strain>
    </source>
</reference>
<accession>A0A3R9Q9L0</accession>
<dbReference type="PIRSF" id="PIRSF004976">
    <property type="entry name" value="ATPase_YdaO"/>
    <property type="match status" value="1"/>
</dbReference>
<dbReference type="GO" id="GO:0016740">
    <property type="term" value="F:transferase activity"/>
    <property type="evidence" value="ECO:0007669"/>
    <property type="project" value="UniProtKB-KW"/>
</dbReference>
<protein>
    <submittedName>
        <fullName evidence="4">TIGR00269 family protein</fullName>
    </submittedName>
</protein>
<feature type="domain" description="tRNA(Ile)-lysidine/2-thiocytidine synthase N-terminal" evidence="3">
    <location>
        <begin position="60"/>
        <end position="233"/>
    </location>
</feature>
<keyword evidence="2" id="KW-0479">Metal-binding</keyword>
<proteinExistence type="predicted"/>
<dbReference type="EMBL" id="RCOR01000018">
    <property type="protein sequence ID" value="RSN69608.1"/>
    <property type="molecule type" value="Genomic_DNA"/>
</dbReference>
<sequence>MIPRSLKLGDIMRLCDICGSEEAIYTNYVTGASLCANCLMNSVKRRAWSVMKRELLPGDKVMVAHSGGKDSSLALLLTKEFSDEVRELDLKVISVTLDEGTLYRRSSIELARKLAERLRVRHLTIQMRDILGFSLEDLRLAIPKGWKRNACTYCGVLRRQILNAVAREIGATVLVTGHNLDDLIQTSIMNLVRGDANALVKTMRHERKYEEGLVPRVRPLKYVYEREIASLVVALGIPAHLGKCPLAQGMRIGIRREIDFIEDSNPGSKLRAFLFLENLSSKMKVDVSLRRCSLCGEPTTSDICKACQLRGEAFRLMGIEDKNIRLDSLKSLKDSAFQS</sequence>
<dbReference type="PANTHER" id="PTHR11807">
    <property type="entry name" value="ATPASES OF THE PP SUPERFAMILY-RELATED"/>
    <property type="match status" value="1"/>
</dbReference>
<dbReference type="GO" id="GO:0000049">
    <property type="term" value="F:tRNA binding"/>
    <property type="evidence" value="ECO:0007669"/>
    <property type="project" value="InterPro"/>
</dbReference>
<keyword evidence="2" id="KW-0862">Zinc</keyword>
<feature type="binding site" evidence="2">
    <location>
        <position position="304"/>
    </location>
    <ligand>
        <name>Zn(2+)</name>
        <dbReference type="ChEBI" id="CHEBI:29105"/>
        <label>2</label>
    </ligand>
</feature>
<evidence type="ECO:0000313" key="5">
    <source>
        <dbReference type="Proteomes" id="UP000278149"/>
    </source>
</evidence>
<evidence type="ECO:0000256" key="1">
    <source>
        <dbReference type="ARBA" id="ARBA00022679"/>
    </source>
</evidence>
<name>A0A3R9Q9L0_9CREN</name>
<comment type="caution">
    <text evidence="4">The sequence shown here is derived from an EMBL/GenBank/DDBJ whole genome shotgun (WGS) entry which is preliminary data.</text>
</comment>
<evidence type="ECO:0000259" key="3">
    <source>
        <dbReference type="Pfam" id="PF01171"/>
    </source>
</evidence>
<dbReference type="AlphaFoldDB" id="A0A3R9Q9L0"/>
<dbReference type="SUPFAM" id="SSF52402">
    <property type="entry name" value="Adenine nucleotide alpha hydrolases-like"/>
    <property type="match status" value="1"/>
</dbReference>
<evidence type="ECO:0000256" key="2">
    <source>
        <dbReference type="PIRSR" id="PIRSR004976-50"/>
    </source>
</evidence>
<dbReference type="InterPro" id="IPR056369">
    <property type="entry name" value="CTU1-like_ATP-bd"/>
</dbReference>
<dbReference type="Pfam" id="PF01171">
    <property type="entry name" value="ATP_bind_3"/>
    <property type="match status" value="1"/>
</dbReference>
<gene>
    <name evidence="4" type="ORF">D9Q81_03125</name>
</gene>
<dbReference type="GO" id="GO:0002143">
    <property type="term" value="P:tRNA wobble position uridine thiolation"/>
    <property type="evidence" value="ECO:0007669"/>
    <property type="project" value="TreeGrafter"/>
</dbReference>
<dbReference type="InterPro" id="IPR000541">
    <property type="entry name" value="Ncs6/Tuc1/Ctu1"/>
</dbReference>
<feature type="binding site" evidence="2">
    <location>
        <position position="38"/>
    </location>
    <ligand>
        <name>Zn(2+)</name>
        <dbReference type="ChEBI" id="CHEBI:29105"/>
        <label>1</label>
    </ligand>
</feature>
<dbReference type="GO" id="GO:0002144">
    <property type="term" value="C:cytosolic tRNA wobble base thiouridylase complex"/>
    <property type="evidence" value="ECO:0007669"/>
    <property type="project" value="TreeGrafter"/>
</dbReference>
<dbReference type="Gene3D" id="3.40.50.620">
    <property type="entry name" value="HUPs"/>
    <property type="match status" value="1"/>
</dbReference>
<dbReference type="InterPro" id="IPR011063">
    <property type="entry name" value="TilS/TtcA_N"/>
</dbReference>
<evidence type="ECO:0000313" key="4">
    <source>
        <dbReference type="EMBL" id="RSN69608.1"/>
    </source>
</evidence>
<feature type="binding site" evidence="2">
    <location>
        <position position="35"/>
    </location>
    <ligand>
        <name>Zn(2+)</name>
        <dbReference type="ChEBI" id="CHEBI:29105"/>
        <label>1</label>
    </ligand>
</feature>
<dbReference type="NCBIfam" id="TIGR00269">
    <property type="entry name" value="TIGR00269 family protein"/>
    <property type="match status" value="1"/>
</dbReference>
<dbReference type="Proteomes" id="UP000278149">
    <property type="component" value="Unassembled WGS sequence"/>
</dbReference>
<feature type="binding site" evidence="2">
    <location>
        <position position="292"/>
    </location>
    <ligand>
        <name>Zn(2+)</name>
        <dbReference type="ChEBI" id="CHEBI:29105"/>
        <label>2</label>
    </ligand>
</feature>
<dbReference type="InterPro" id="IPR014729">
    <property type="entry name" value="Rossmann-like_a/b/a_fold"/>
</dbReference>